<feature type="domain" description="RNase MRP protein 1 RNA binding" evidence="3">
    <location>
        <begin position="3"/>
        <end position="98"/>
    </location>
</feature>
<accession>M2XKP3</accession>
<dbReference type="RefSeq" id="XP_005707227.1">
    <property type="nucleotide sequence ID" value="XM_005707170.1"/>
</dbReference>
<dbReference type="KEGG" id="gsl:Gasu_19510"/>
<dbReference type="OrthoDB" id="10336at2763"/>
<keyword evidence="2" id="KW-1133">Transmembrane helix</keyword>
<feature type="compositionally biased region" description="Basic residues" evidence="1">
    <location>
        <begin position="132"/>
        <end position="147"/>
    </location>
</feature>
<sequence length="197" mass="23476">MLYRNKNQHRTSLYYKQLAKCYRVLRRSWKSQLFENLRNLSFHSLSPAQLAEESHQLLNTYENKVLPLIFRAANTLFSIFSQTHFMAWSLTMLSILARIWVILRRLVNLLRLLNTHCAQDSSDLTIRKKMKHKRGKQLRQSSKHLPRNTKTLSTRENKTNTESILWNRLTFTCNEEQKFIHHVQDCDIDDIFSVLEA</sequence>
<dbReference type="EMBL" id="KB454497">
    <property type="protein sequence ID" value="EME30707.1"/>
    <property type="molecule type" value="Genomic_DNA"/>
</dbReference>
<evidence type="ECO:0000256" key="1">
    <source>
        <dbReference type="SAM" id="MobiDB-lite"/>
    </source>
</evidence>
<gene>
    <name evidence="4" type="ORF">Gasu_19510</name>
</gene>
<keyword evidence="5" id="KW-1185">Reference proteome</keyword>
<dbReference type="Gramene" id="EME30707">
    <property type="protein sequence ID" value="EME30707"/>
    <property type="gene ID" value="Gasu_19510"/>
</dbReference>
<feature type="region of interest" description="Disordered" evidence="1">
    <location>
        <begin position="132"/>
        <end position="157"/>
    </location>
</feature>
<protein>
    <recommendedName>
        <fullName evidence="3">RNase MRP protein 1 RNA binding domain-containing protein</fullName>
    </recommendedName>
</protein>
<evidence type="ECO:0000313" key="5">
    <source>
        <dbReference type="Proteomes" id="UP000030680"/>
    </source>
</evidence>
<dbReference type="Pfam" id="PF20945">
    <property type="entry name" value="RMP1"/>
    <property type="match status" value="1"/>
</dbReference>
<dbReference type="GeneID" id="17089418"/>
<dbReference type="GO" id="GO:0000172">
    <property type="term" value="C:ribonuclease MRP complex"/>
    <property type="evidence" value="ECO:0007669"/>
    <property type="project" value="InterPro"/>
</dbReference>
<dbReference type="GO" id="GO:0042134">
    <property type="term" value="F:rRNA primary transcript binding"/>
    <property type="evidence" value="ECO:0007669"/>
    <property type="project" value="InterPro"/>
</dbReference>
<dbReference type="Proteomes" id="UP000030680">
    <property type="component" value="Unassembled WGS sequence"/>
</dbReference>
<evidence type="ECO:0000256" key="2">
    <source>
        <dbReference type="SAM" id="Phobius"/>
    </source>
</evidence>
<organism evidence="4 5">
    <name type="scientific">Galdieria sulphuraria</name>
    <name type="common">Red alga</name>
    <dbReference type="NCBI Taxonomy" id="130081"/>
    <lineage>
        <taxon>Eukaryota</taxon>
        <taxon>Rhodophyta</taxon>
        <taxon>Bangiophyceae</taxon>
        <taxon>Galdieriales</taxon>
        <taxon>Galdieriaceae</taxon>
        <taxon>Galdieria</taxon>
    </lineage>
</organism>
<proteinExistence type="predicted"/>
<keyword evidence="2" id="KW-0812">Transmembrane</keyword>
<evidence type="ECO:0000259" key="3">
    <source>
        <dbReference type="Pfam" id="PF20945"/>
    </source>
</evidence>
<dbReference type="InterPro" id="IPR047204">
    <property type="entry name" value="RMP1_RBD"/>
</dbReference>
<evidence type="ECO:0000313" key="4">
    <source>
        <dbReference type="EMBL" id="EME30707.1"/>
    </source>
</evidence>
<reference evidence="5" key="1">
    <citation type="journal article" date="2013" name="Science">
        <title>Gene transfer from bacteria and archaea facilitated evolution of an extremophilic eukaryote.</title>
        <authorList>
            <person name="Schonknecht G."/>
            <person name="Chen W.H."/>
            <person name="Ternes C.M."/>
            <person name="Barbier G.G."/>
            <person name="Shrestha R.P."/>
            <person name="Stanke M."/>
            <person name="Brautigam A."/>
            <person name="Baker B.J."/>
            <person name="Banfield J.F."/>
            <person name="Garavito R.M."/>
            <person name="Carr K."/>
            <person name="Wilkerson C."/>
            <person name="Rensing S.A."/>
            <person name="Gagneul D."/>
            <person name="Dickenson N.E."/>
            <person name="Oesterhelt C."/>
            <person name="Lercher M.J."/>
            <person name="Weber A.P."/>
        </authorList>
    </citation>
    <scope>NUCLEOTIDE SEQUENCE [LARGE SCALE GENOMIC DNA]</scope>
    <source>
        <strain evidence="5">074W</strain>
    </source>
</reference>
<feature type="transmembrane region" description="Helical" evidence="2">
    <location>
        <begin position="85"/>
        <end position="103"/>
    </location>
</feature>
<dbReference type="AlphaFoldDB" id="M2XKP3"/>
<name>M2XKP3_GALSU</name>
<keyword evidence="2" id="KW-0472">Membrane</keyword>